<name>A0A1I1LGA8_9CLOT</name>
<dbReference type="Proteomes" id="UP000199263">
    <property type="component" value="Unassembled WGS sequence"/>
</dbReference>
<keyword evidence="9" id="KW-1185">Reference proteome</keyword>
<dbReference type="OrthoDB" id="9788068at2"/>
<dbReference type="PROSITE" id="PS51732">
    <property type="entry name" value="ASN_GLN_ASE_3"/>
    <property type="match status" value="1"/>
</dbReference>
<evidence type="ECO:0000256" key="3">
    <source>
        <dbReference type="PIRSR" id="PIRSR001220-1"/>
    </source>
</evidence>
<dbReference type="STRING" id="119641.SAMN05421842_10842"/>
<feature type="binding site" evidence="4">
    <location>
        <position position="56"/>
    </location>
    <ligand>
        <name>substrate</name>
    </ligand>
</feature>
<dbReference type="PANTHER" id="PTHR11707:SF28">
    <property type="entry name" value="60 KDA LYSOPHOSPHOLIPASE"/>
    <property type="match status" value="1"/>
</dbReference>
<dbReference type="InterPro" id="IPR037152">
    <property type="entry name" value="L-asparaginase_N_sf"/>
</dbReference>
<dbReference type="InterPro" id="IPR027473">
    <property type="entry name" value="L-asparaginase_C"/>
</dbReference>
<organism evidence="8 9">
    <name type="scientific">Clostridium uliginosum</name>
    <dbReference type="NCBI Taxonomy" id="119641"/>
    <lineage>
        <taxon>Bacteria</taxon>
        <taxon>Bacillati</taxon>
        <taxon>Bacillota</taxon>
        <taxon>Clostridia</taxon>
        <taxon>Eubacteriales</taxon>
        <taxon>Clostridiaceae</taxon>
        <taxon>Clostridium</taxon>
    </lineage>
</organism>
<reference evidence="8 9" key="1">
    <citation type="submission" date="2016-10" db="EMBL/GenBank/DDBJ databases">
        <authorList>
            <person name="de Groot N.N."/>
        </authorList>
    </citation>
    <scope>NUCLEOTIDE SEQUENCE [LARGE SCALE GENOMIC DNA]</scope>
    <source>
        <strain evidence="8 9">DSM 12992</strain>
    </source>
</reference>
<gene>
    <name evidence="8" type="ORF">SAMN05421842_10842</name>
</gene>
<dbReference type="PANTHER" id="PTHR11707">
    <property type="entry name" value="L-ASPARAGINASE"/>
    <property type="match status" value="1"/>
</dbReference>
<dbReference type="PIRSF" id="PIRSF001220">
    <property type="entry name" value="L-ASNase_gatD"/>
    <property type="match status" value="1"/>
</dbReference>
<comment type="similarity">
    <text evidence="1">Belongs to the asparaginase 1 family.</text>
</comment>
<dbReference type="AlphaFoldDB" id="A0A1I1LGA8"/>
<protein>
    <submittedName>
        <fullName evidence="8">L-asparaginase</fullName>
    </submittedName>
</protein>
<dbReference type="Gene3D" id="3.40.50.1170">
    <property type="entry name" value="L-asparaginase, N-terminal domain"/>
    <property type="match status" value="1"/>
</dbReference>
<dbReference type="InterPro" id="IPR006034">
    <property type="entry name" value="Asparaginase/glutaminase-like"/>
</dbReference>
<evidence type="ECO:0000256" key="5">
    <source>
        <dbReference type="PROSITE-ProRule" id="PRU10100"/>
    </source>
</evidence>
<dbReference type="Pfam" id="PF00710">
    <property type="entry name" value="Asparaginase"/>
    <property type="match status" value="1"/>
</dbReference>
<evidence type="ECO:0000259" key="7">
    <source>
        <dbReference type="Pfam" id="PF17763"/>
    </source>
</evidence>
<dbReference type="InterPro" id="IPR036152">
    <property type="entry name" value="Asp/glu_Ase-like_sf"/>
</dbReference>
<dbReference type="Pfam" id="PF17763">
    <property type="entry name" value="Asparaginase_C"/>
    <property type="match status" value="1"/>
</dbReference>
<feature type="active site" description="O-isoaspartyl threonine intermediate" evidence="3">
    <location>
        <position position="12"/>
    </location>
</feature>
<dbReference type="EMBL" id="FOMG01000008">
    <property type="protein sequence ID" value="SFC72207.1"/>
    <property type="molecule type" value="Genomic_DNA"/>
</dbReference>
<evidence type="ECO:0000256" key="2">
    <source>
        <dbReference type="ARBA" id="ARBA00022801"/>
    </source>
</evidence>
<dbReference type="GO" id="GO:0006528">
    <property type="term" value="P:asparagine metabolic process"/>
    <property type="evidence" value="ECO:0007669"/>
    <property type="project" value="InterPro"/>
</dbReference>
<evidence type="ECO:0000256" key="4">
    <source>
        <dbReference type="PIRSR" id="PIRSR001220-2"/>
    </source>
</evidence>
<dbReference type="SMART" id="SM00870">
    <property type="entry name" value="Asparaginase"/>
    <property type="match status" value="1"/>
</dbReference>
<keyword evidence="2" id="KW-0378">Hydrolase</keyword>
<dbReference type="PROSITE" id="PS00917">
    <property type="entry name" value="ASN_GLN_ASE_2"/>
    <property type="match status" value="1"/>
</dbReference>
<feature type="domain" description="Asparaginase/glutaminase C-terminal" evidence="7">
    <location>
        <begin position="207"/>
        <end position="322"/>
    </location>
</feature>
<feature type="active site" evidence="5">
    <location>
        <position position="89"/>
    </location>
</feature>
<accession>A0A1I1LGA8</accession>
<evidence type="ECO:0000313" key="9">
    <source>
        <dbReference type="Proteomes" id="UP000199263"/>
    </source>
</evidence>
<feature type="binding site" evidence="4">
    <location>
        <begin position="89"/>
        <end position="90"/>
    </location>
    <ligand>
        <name>substrate</name>
    </ligand>
</feature>
<evidence type="ECO:0000259" key="6">
    <source>
        <dbReference type="Pfam" id="PF00710"/>
    </source>
</evidence>
<evidence type="ECO:0000313" key="8">
    <source>
        <dbReference type="EMBL" id="SFC72207.1"/>
    </source>
</evidence>
<dbReference type="RefSeq" id="WP_090090184.1">
    <property type="nucleotide sequence ID" value="NZ_FOMG01000008.1"/>
</dbReference>
<dbReference type="PRINTS" id="PR00139">
    <property type="entry name" value="ASNGLNASE"/>
</dbReference>
<dbReference type="InterPro" id="IPR027475">
    <property type="entry name" value="Asparaginase/glutaminase_AS2"/>
</dbReference>
<sequence length="333" mass="36262">MKKVAVIFNGGTISMKVDEKIKAAVPSLSGEDIMAMVTGIQGHAEIENHTFSNLPSPHMTPKLMLELSNLVQELLNREDISGVVITHGTDTLEETAYFLDLTLKTDKPVVVTGAMRSSDELGYDGPFNLATSICTAISSSAKNRGVLVCFNGELHSAREVTKENSMALNAFSTPNFGPIGIVDNNKVIFYRNSPESIHMKIEDVKKDVALIKCAAGMDSSFIDFAIDKGYDGIVIEALGRGNVPPSMVSGIKCAIERNIPVIIVSRCFEGRVFESYGYEGGGKNIRNFGAIFGDMLAGQKARIKLIIAINYTDNITDIREMFENGIYDDNICE</sequence>
<dbReference type="GO" id="GO:0004067">
    <property type="term" value="F:asparaginase activity"/>
    <property type="evidence" value="ECO:0007669"/>
    <property type="project" value="UniProtKB-UniRule"/>
</dbReference>
<dbReference type="SUPFAM" id="SSF53774">
    <property type="entry name" value="Glutaminase/Asparaginase"/>
    <property type="match status" value="1"/>
</dbReference>
<dbReference type="PIRSF" id="PIRSF500176">
    <property type="entry name" value="L_ASNase"/>
    <property type="match status" value="1"/>
</dbReference>
<proteinExistence type="inferred from homology"/>
<feature type="domain" description="L-asparaginase N-terminal" evidence="6">
    <location>
        <begin position="3"/>
        <end position="193"/>
    </location>
</feature>
<dbReference type="Gene3D" id="3.40.50.40">
    <property type="match status" value="1"/>
</dbReference>
<dbReference type="SFLD" id="SFLDS00057">
    <property type="entry name" value="Glutaminase/Asparaginase"/>
    <property type="match status" value="1"/>
</dbReference>
<dbReference type="InterPro" id="IPR004550">
    <property type="entry name" value="AsnASE_II"/>
</dbReference>
<dbReference type="InterPro" id="IPR027474">
    <property type="entry name" value="L-asparaginase_N"/>
</dbReference>
<dbReference type="FunFam" id="3.40.50.40:FF:000003">
    <property type="entry name" value="L-asparaginase 2"/>
    <property type="match status" value="1"/>
</dbReference>
<dbReference type="CDD" id="cd08964">
    <property type="entry name" value="L-asparaginase_II"/>
    <property type="match status" value="1"/>
</dbReference>
<evidence type="ECO:0000256" key="1">
    <source>
        <dbReference type="ARBA" id="ARBA00010518"/>
    </source>
</evidence>
<dbReference type="InterPro" id="IPR040919">
    <property type="entry name" value="Asparaginase_C"/>
</dbReference>
<dbReference type="FunFam" id="3.40.50.1170:FF:000001">
    <property type="entry name" value="L-asparaginase 2"/>
    <property type="match status" value="1"/>
</dbReference>